<evidence type="ECO:0000313" key="2">
    <source>
        <dbReference type="Proteomes" id="UP000184010"/>
    </source>
</evidence>
<name>A0A1M7UU25_9FIRM</name>
<keyword evidence="2" id="KW-1185">Reference proteome</keyword>
<reference evidence="2" key="1">
    <citation type="submission" date="2016-12" db="EMBL/GenBank/DDBJ databases">
        <authorList>
            <person name="Varghese N."/>
            <person name="Submissions S."/>
        </authorList>
    </citation>
    <scope>NUCLEOTIDE SEQUENCE [LARGE SCALE GENOMIC DNA]</scope>
    <source>
        <strain evidence="2">DSM 11544</strain>
    </source>
</reference>
<dbReference type="InterPro" id="IPR025354">
    <property type="entry name" value="DUF4258"/>
</dbReference>
<dbReference type="Pfam" id="PF14076">
    <property type="entry name" value="DUF4258"/>
    <property type="match status" value="1"/>
</dbReference>
<sequence length="159" mass="19126">MCDLGIEGRCQNPVECEKRRLIFKAQNEKMLELFGHTEFELFKRAFKEKGFDSLKKDPKRTHSADRAYERAISEAEIRSVFKNGDIVEYYQGNGIKKMLLWGFHYLGRKKYRPIHVVLKKEMTESMWEIATVYDPRSQPWLWNKEIYSERICFCKKRFL</sequence>
<accession>A0A1M7UU25</accession>
<dbReference type="Proteomes" id="UP000184010">
    <property type="component" value="Unassembled WGS sequence"/>
</dbReference>
<dbReference type="AlphaFoldDB" id="A0A1M7UU25"/>
<organism evidence="1 2">
    <name type="scientific">Desulfitobacterium chlororespirans DSM 11544</name>
    <dbReference type="NCBI Taxonomy" id="1121395"/>
    <lineage>
        <taxon>Bacteria</taxon>
        <taxon>Bacillati</taxon>
        <taxon>Bacillota</taxon>
        <taxon>Clostridia</taxon>
        <taxon>Eubacteriales</taxon>
        <taxon>Desulfitobacteriaceae</taxon>
        <taxon>Desulfitobacterium</taxon>
    </lineage>
</organism>
<gene>
    <name evidence="1" type="ORF">SAMN02745215_04659</name>
</gene>
<evidence type="ECO:0000313" key="1">
    <source>
        <dbReference type="EMBL" id="SHN86541.1"/>
    </source>
</evidence>
<evidence type="ECO:0008006" key="3">
    <source>
        <dbReference type="Google" id="ProtNLM"/>
    </source>
</evidence>
<dbReference type="EMBL" id="FRDN01000017">
    <property type="protein sequence ID" value="SHN86541.1"/>
    <property type="molecule type" value="Genomic_DNA"/>
</dbReference>
<dbReference type="RefSeq" id="WP_072774768.1">
    <property type="nucleotide sequence ID" value="NZ_FRDN01000017.1"/>
</dbReference>
<proteinExistence type="predicted"/>
<protein>
    <recommendedName>
        <fullName evidence="3">DUF4258 domain-containing protein</fullName>
    </recommendedName>
</protein>